<proteinExistence type="predicted"/>
<gene>
    <name evidence="1" type="ORF">B0H17DRAFT_1093454</name>
</gene>
<dbReference type="EMBL" id="JARKIE010000239">
    <property type="protein sequence ID" value="KAJ7662510.1"/>
    <property type="molecule type" value="Genomic_DNA"/>
</dbReference>
<dbReference type="Proteomes" id="UP001221757">
    <property type="component" value="Unassembled WGS sequence"/>
</dbReference>
<organism evidence="1 2">
    <name type="scientific">Mycena rosella</name>
    <name type="common">Pink bonnet</name>
    <name type="synonym">Agaricus rosellus</name>
    <dbReference type="NCBI Taxonomy" id="1033263"/>
    <lineage>
        <taxon>Eukaryota</taxon>
        <taxon>Fungi</taxon>
        <taxon>Dikarya</taxon>
        <taxon>Basidiomycota</taxon>
        <taxon>Agaricomycotina</taxon>
        <taxon>Agaricomycetes</taxon>
        <taxon>Agaricomycetidae</taxon>
        <taxon>Agaricales</taxon>
        <taxon>Marasmiineae</taxon>
        <taxon>Mycenaceae</taxon>
        <taxon>Mycena</taxon>
    </lineage>
</organism>
<comment type="caution">
    <text evidence="1">The sequence shown here is derived from an EMBL/GenBank/DDBJ whole genome shotgun (WGS) entry which is preliminary data.</text>
</comment>
<reference evidence="1" key="1">
    <citation type="submission" date="2023-03" db="EMBL/GenBank/DDBJ databases">
        <title>Massive genome expansion in bonnet fungi (Mycena s.s.) driven by repeated elements and novel gene families across ecological guilds.</title>
        <authorList>
            <consortium name="Lawrence Berkeley National Laboratory"/>
            <person name="Harder C.B."/>
            <person name="Miyauchi S."/>
            <person name="Viragh M."/>
            <person name="Kuo A."/>
            <person name="Thoen E."/>
            <person name="Andreopoulos B."/>
            <person name="Lu D."/>
            <person name="Skrede I."/>
            <person name="Drula E."/>
            <person name="Henrissat B."/>
            <person name="Morin E."/>
            <person name="Kohler A."/>
            <person name="Barry K."/>
            <person name="LaButti K."/>
            <person name="Morin E."/>
            <person name="Salamov A."/>
            <person name="Lipzen A."/>
            <person name="Mereny Z."/>
            <person name="Hegedus B."/>
            <person name="Baldrian P."/>
            <person name="Stursova M."/>
            <person name="Weitz H."/>
            <person name="Taylor A."/>
            <person name="Grigoriev I.V."/>
            <person name="Nagy L.G."/>
            <person name="Martin F."/>
            <person name="Kauserud H."/>
        </authorList>
    </citation>
    <scope>NUCLEOTIDE SEQUENCE</scope>
    <source>
        <strain evidence="1">CBHHK067</strain>
    </source>
</reference>
<dbReference type="AlphaFoldDB" id="A0AAD7CTL0"/>
<evidence type="ECO:0000313" key="1">
    <source>
        <dbReference type="EMBL" id="KAJ7662510.1"/>
    </source>
</evidence>
<keyword evidence="2" id="KW-1185">Reference proteome</keyword>
<name>A0AAD7CTL0_MYCRO</name>
<evidence type="ECO:0000313" key="2">
    <source>
        <dbReference type="Proteomes" id="UP001221757"/>
    </source>
</evidence>
<protein>
    <submittedName>
        <fullName evidence="1">Uncharacterized protein</fullName>
    </submittedName>
</protein>
<accession>A0AAD7CTL0</accession>
<sequence length="77" mass="8566">MTNLLDGHVAPVANSSYTVPEVLLLCGTGTNSHALKSVQRCSKTEISHTWSTHLGTFIQFNSNTGRLQHIFRSRRKI</sequence>